<dbReference type="AlphaFoldDB" id="A0A1L7WYH5"/>
<proteinExistence type="predicted"/>
<dbReference type="InterPro" id="IPR029058">
    <property type="entry name" value="AB_hydrolase_fold"/>
</dbReference>
<dbReference type="SUPFAM" id="SSF53474">
    <property type="entry name" value="alpha/beta-Hydrolases"/>
    <property type="match status" value="1"/>
</dbReference>
<keyword evidence="7" id="KW-1185">Reference proteome</keyword>
<evidence type="ECO:0000256" key="4">
    <source>
        <dbReference type="ARBA" id="ARBA00023098"/>
    </source>
</evidence>
<feature type="signal peptide" evidence="5">
    <location>
        <begin position="1"/>
        <end position="23"/>
    </location>
</feature>
<evidence type="ECO:0000256" key="2">
    <source>
        <dbReference type="ARBA" id="ARBA00022801"/>
    </source>
</evidence>
<dbReference type="EMBL" id="FJOG01000010">
    <property type="protein sequence ID" value="CZR57814.1"/>
    <property type="molecule type" value="Genomic_DNA"/>
</dbReference>
<keyword evidence="4" id="KW-0443">Lipid metabolism</keyword>
<keyword evidence="2 6" id="KW-0378">Hydrolase</keyword>
<gene>
    <name evidence="6" type="ORF">PAC_07703</name>
</gene>
<feature type="chain" id="PRO_5013086495" description="1-alkyl-2-acetylglycerophosphocholine esterase" evidence="5">
    <location>
        <begin position="24"/>
        <end position="410"/>
    </location>
</feature>
<evidence type="ECO:0000256" key="1">
    <source>
        <dbReference type="ARBA" id="ARBA00013201"/>
    </source>
</evidence>
<reference evidence="6 7" key="1">
    <citation type="submission" date="2016-03" db="EMBL/GenBank/DDBJ databases">
        <authorList>
            <person name="Ploux O."/>
        </authorList>
    </citation>
    <scope>NUCLEOTIDE SEQUENCE [LARGE SCALE GENOMIC DNA]</scope>
    <source>
        <strain evidence="6 7">UAMH 11012</strain>
    </source>
</reference>
<organism evidence="6 7">
    <name type="scientific">Phialocephala subalpina</name>
    <dbReference type="NCBI Taxonomy" id="576137"/>
    <lineage>
        <taxon>Eukaryota</taxon>
        <taxon>Fungi</taxon>
        <taxon>Dikarya</taxon>
        <taxon>Ascomycota</taxon>
        <taxon>Pezizomycotina</taxon>
        <taxon>Leotiomycetes</taxon>
        <taxon>Helotiales</taxon>
        <taxon>Mollisiaceae</taxon>
        <taxon>Phialocephala</taxon>
        <taxon>Phialocephala fortinii species complex</taxon>
    </lineage>
</organism>
<evidence type="ECO:0000256" key="5">
    <source>
        <dbReference type="SAM" id="SignalP"/>
    </source>
</evidence>
<name>A0A1L7WYH5_9HELO</name>
<dbReference type="Gene3D" id="3.40.50.1820">
    <property type="entry name" value="alpha/beta hydrolase"/>
    <property type="match status" value="1"/>
</dbReference>
<evidence type="ECO:0000313" key="7">
    <source>
        <dbReference type="Proteomes" id="UP000184330"/>
    </source>
</evidence>
<sequence length="410" mass="44699">MRLSNSLLVHPGLAILFATSSLAHSPSQVLLPKPTGKYHVGLSIAELIDSSRTQPFLQDIEPIKLMISVFYPVSHEHHTSPVPYMPPETALIEDNYLSSDIYGLASPNGTFEKVALQLVDGEHLTSKDSCEEEQEYPLIIFMPGEGTTRLFYSQIASTIASKGYTVVTIDAPYDVDVVQYTDGSFAFFNFTLWNSTDQETALAIANLAVETRMGDVSFVLDSLSNKTFAQSLIPNLPSSGLNTTHTAMFGHSLGGVTAYSILEVEDRILGGLNMDGSLVGPGVFGSPNGTSKPFMLMGHAGHNLTSDDPFPVSSWAIAWSELTGWKRDIEVADTGHYDFSDYPIVFEKLGITPTNQTILDKVLIGSMKGERALETVTTYVGAFLDFVIRGKSSDLLDGPVKEFPEVTFNY</sequence>
<keyword evidence="3" id="KW-0442">Lipid degradation</keyword>
<dbReference type="PANTHER" id="PTHR10272">
    <property type="entry name" value="PLATELET-ACTIVATING FACTOR ACETYLHYDROLASE"/>
    <property type="match status" value="1"/>
</dbReference>
<keyword evidence="5" id="KW-0732">Signal</keyword>
<dbReference type="PANTHER" id="PTHR10272:SF14">
    <property type="entry name" value="PAF ACETYLHYDROLASE FAMILY PROTEIN"/>
    <property type="match status" value="1"/>
</dbReference>
<dbReference type="EC" id="3.1.1.47" evidence="1"/>
<dbReference type="STRING" id="576137.A0A1L7WYH5"/>
<dbReference type="GO" id="GO:0003847">
    <property type="term" value="F:1-alkyl-2-acetylglycerophosphocholine esterase activity"/>
    <property type="evidence" value="ECO:0007669"/>
    <property type="project" value="UniProtKB-EC"/>
</dbReference>
<evidence type="ECO:0000256" key="3">
    <source>
        <dbReference type="ARBA" id="ARBA00022963"/>
    </source>
</evidence>
<dbReference type="Proteomes" id="UP000184330">
    <property type="component" value="Unassembled WGS sequence"/>
</dbReference>
<dbReference type="OrthoDB" id="2363873at2759"/>
<protein>
    <recommendedName>
        <fullName evidence="1">1-alkyl-2-acetylglycerophosphocholine esterase</fullName>
        <ecNumber evidence="1">3.1.1.47</ecNumber>
    </recommendedName>
</protein>
<evidence type="ECO:0000313" key="6">
    <source>
        <dbReference type="EMBL" id="CZR57814.1"/>
    </source>
</evidence>
<accession>A0A1L7WYH5</accession>
<dbReference type="Pfam" id="PF03403">
    <property type="entry name" value="PAF-AH_p_II"/>
    <property type="match status" value="1"/>
</dbReference>
<dbReference type="GO" id="GO:0016042">
    <property type="term" value="P:lipid catabolic process"/>
    <property type="evidence" value="ECO:0007669"/>
    <property type="project" value="UniProtKB-KW"/>
</dbReference>